<dbReference type="Proteomes" id="UP000183832">
    <property type="component" value="Unassembled WGS sequence"/>
</dbReference>
<keyword evidence="1" id="KW-0812">Transmembrane</keyword>
<dbReference type="AlphaFoldDB" id="A0A1J1HU58"/>
<feature type="transmembrane region" description="Helical" evidence="1">
    <location>
        <begin position="18"/>
        <end position="38"/>
    </location>
</feature>
<gene>
    <name evidence="2" type="ORF">CLUMA_CG005261</name>
</gene>
<accession>A0A1J1HU58</accession>
<keyword evidence="1" id="KW-1133">Transmembrane helix</keyword>
<evidence type="ECO:0000313" key="2">
    <source>
        <dbReference type="EMBL" id="CRK91607.1"/>
    </source>
</evidence>
<evidence type="ECO:0000256" key="1">
    <source>
        <dbReference type="SAM" id="Phobius"/>
    </source>
</evidence>
<keyword evidence="1" id="KW-0472">Membrane</keyword>
<proteinExistence type="predicted"/>
<organism evidence="2 3">
    <name type="scientific">Clunio marinus</name>
    <dbReference type="NCBI Taxonomy" id="568069"/>
    <lineage>
        <taxon>Eukaryota</taxon>
        <taxon>Metazoa</taxon>
        <taxon>Ecdysozoa</taxon>
        <taxon>Arthropoda</taxon>
        <taxon>Hexapoda</taxon>
        <taxon>Insecta</taxon>
        <taxon>Pterygota</taxon>
        <taxon>Neoptera</taxon>
        <taxon>Endopterygota</taxon>
        <taxon>Diptera</taxon>
        <taxon>Nematocera</taxon>
        <taxon>Chironomoidea</taxon>
        <taxon>Chironomidae</taxon>
        <taxon>Clunio</taxon>
    </lineage>
</organism>
<evidence type="ECO:0000313" key="3">
    <source>
        <dbReference type="Proteomes" id="UP000183832"/>
    </source>
</evidence>
<protein>
    <submittedName>
        <fullName evidence="2">CLUMA_CG005261, isoform A</fullName>
    </submittedName>
</protein>
<reference evidence="2 3" key="1">
    <citation type="submission" date="2015-04" db="EMBL/GenBank/DDBJ databases">
        <authorList>
            <person name="Syromyatnikov M.Y."/>
            <person name="Popov V.N."/>
        </authorList>
    </citation>
    <scope>NUCLEOTIDE SEQUENCE [LARGE SCALE GENOMIC DNA]</scope>
</reference>
<name>A0A1J1HU58_9DIPT</name>
<sequence length="102" mass="11823">MKDALGLTEISSCLKFDFLMPFLVLYSIITSTSFSILFNSFHHLMVSHFFSSFQKKNSHKGNKQLTKLEDDQHYLNKETPHTNMFQNIPSASVKILQSEYTK</sequence>
<dbReference type="EMBL" id="CVRI01000021">
    <property type="protein sequence ID" value="CRK91607.1"/>
    <property type="molecule type" value="Genomic_DNA"/>
</dbReference>
<keyword evidence="3" id="KW-1185">Reference proteome</keyword>